<name>A0A1V9XXS6_9ACAR</name>
<dbReference type="GO" id="GO:0005524">
    <property type="term" value="F:ATP binding"/>
    <property type="evidence" value="ECO:0007669"/>
    <property type="project" value="UniProtKB-KW"/>
</dbReference>
<keyword evidence="13" id="KW-1185">Reference proteome</keyword>
<comment type="caution">
    <text evidence="12">The sequence shown here is derived from an EMBL/GenBank/DDBJ whole genome shotgun (WGS) entry which is preliminary data.</text>
</comment>
<evidence type="ECO:0000313" key="12">
    <source>
        <dbReference type="EMBL" id="OQR78223.1"/>
    </source>
</evidence>
<gene>
    <name evidence="12" type="ORF">BIW11_06544</name>
</gene>
<dbReference type="InterPro" id="IPR013155">
    <property type="entry name" value="M/V/L/I-tRNA-synth_anticd-bd"/>
</dbReference>
<accession>A0A1V9XXS6</accession>
<dbReference type="InterPro" id="IPR009080">
    <property type="entry name" value="tRNAsynth_Ia_anticodon-bd"/>
</dbReference>
<dbReference type="InterPro" id="IPR014729">
    <property type="entry name" value="Rossmann-like_a/b/a_fold"/>
</dbReference>
<dbReference type="InterPro" id="IPR002303">
    <property type="entry name" value="Valyl-tRNA_ligase"/>
</dbReference>
<evidence type="ECO:0000256" key="4">
    <source>
        <dbReference type="ARBA" id="ARBA00022741"/>
    </source>
</evidence>
<reference evidence="12 13" key="1">
    <citation type="journal article" date="2017" name="Gigascience">
        <title>Draft genome of the honey bee ectoparasitic mite, Tropilaelaps mercedesae, is shaped by the parasitic life history.</title>
        <authorList>
            <person name="Dong X."/>
            <person name="Armstrong S.D."/>
            <person name="Xia D."/>
            <person name="Makepeace B.L."/>
            <person name="Darby A.C."/>
            <person name="Kadowaki T."/>
        </authorList>
    </citation>
    <scope>NUCLEOTIDE SEQUENCE [LARGE SCALE GENOMIC DNA]</scope>
    <source>
        <strain evidence="12">Wuxi-XJTLU</strain>
    </source>
</reference>
<evidence type="ECO:0000256" key="2">
    <source>
        <dbReference type="ARBA" id="ARBA00013169"/>
    </source>
</evidence>
<dbReference type="Pfam" id="PF08264">
    <property type="entry name" value="Anticodon_1"/>
    <property type="match status" value="1"/>
</dbReference>
<dbReference type="Gene3D" id="3.90.740.10">
    <property type="entry name" value="Valyl/Leucyl/Isoleucyl-tRNA synthetase, editing domain"/>
    <property type="match status" value="1"/>
</dbReference>
<dbReference type="Gene3D" id="1.10.730.10">
    <property type="entry name" value="Isoleucyl-tRNA Synthetase, Domain 1"/>
    <property type="match status" value="1"/>
</dbReference>
<keyword evidence="6 9" id="KW-0648">Protein biosynthesis</keyword>
<dbReference type="InterPro" id="IPR009008">
    <property type="entry name" value="Val/Leu/Ile-tRNA-synth_edit"/>
</dbReference>
<proteinExistence type="inferred from homology"/>
<feature type="domain" description="Aminoacyl-tRNA synthetase class Ia" evidence="10">
    <location>
        <begin position="93"/>
        <end position="690"/>
    </location>
</feature>
<evidence type="ECO:0000259" key="11">
    <source>
        <dbReference type="Pfam" id="PF08264"/>
    </source>
</evidence>
<keyword evidence="7 9" id="KW-0030">Aminoacyl-tRNA synthetase</keyword>
<evidence type="ECO:0000256" key="7">
    <source>
        <dbReference type="ARBA" id="ARBA00023146"/>
    </source>
</evidence>
<dbReference type="SUPFAM" id="SSF52374">
    <property type="entry name" value="Nucleotidylyl transferase"/>
    <property type="match status" value="1"/>
</dbReference>
<dbReference type="InParanoid" id="A0A1V9XXS6"/>
<keyword evidence="3 9" id="KW-0436">Ligase</keyword>
<evidence type="ECO:0000259" key="10">
    <source>
        <dbReference type="Pfam" id="PF00133"/>
    </source>
</evidence>
<keyword evidence="5 9" id="KW-0067">ATP-binding</keyword>
<protein>
    <recommendedName>
        <fullName evidence="2">valine--tRNA ligase</fullName>
        <ecNumber evidence="2">6.1.1.9</ecNumber>
    </recommendedName>
    <alternativeName>
        <fullName evidence="8">Valyl-tRNA synthetase</fullName>
    </alternativeName>
</protein>
<dbReference type="PANTHER" id="PTHR11946">
    <property type="entry name" value="VALYL-TRNA SYNTHETASES"/>
    <property type="match status" value="1"/>
</dbReference>
<evidence type="ECO:0000256" key="1">
    <source>
        <dbReference type="ARBA" id="ARBA00005594"/>
    </source>
</evidence>
<dbReference type="GO" id="GO:0006438">
    <property type="term" value="P:valyl-tRNA aminoacylation"/>
    <property type="evidence" value="ECO:0007669"/>
    <property type="project" value="InterPro"/>
</dbReference>
<dbReference type="Proteomes" id="UP000192247">
    <property type="component" value="Unassembled WGS sequence"/>
</dbReference>
<evidence type="ECO:0000256" key="9">
    <source>
        <dbReference type="RuleBase" id="RU363035"/>
    </source>
</evidence>
<dbReference type="InterPro" id="IPR001412">
    <property type="entry name" value="aa-tRNA-synth_I_CS"/>
</dbReference>
<dbReference type="GO" id="GO:0002161">
    <property type="term" value="F:aminoacyl-tRNA deacylase activity"/>
    <property type="evidence" value="ECO:0007669"/>
    <property type="project" value="InterPro"/>
</dbReference>
<dbReference type="NCBIfam" id="NF004349">
    <property type="entry name" value="PRK05729.1"/>
    <property type="match status" value="1"/>
</dbReference>
<dbReference type="SUPFAM" id="SSF47323">
    <property type="entry name" value="Anticodon-binding domain of a subclass of class I aminoacyl-tRNA synthetases"/>
    <property type="match status" value="1"/>
</dbReference>
<dbReference type="NCBIfam" id="TIGR00422">
    <property type="entry name" value="valS"/>
    <property type="match status" value="1"/>
</dbReference>
<dbReference type="OrthoDB" id="629407at2759"/>
<dbReference type="GO" id="GO:0004832">
    <property type="term" value="F:valine-tRNA ligase activity"/>
    <property type="evidence" value="ECO:0007669"/>
    <property type="project" value="UniProtKB-EC"/>
</dbReference>
<dbReference type="InterPro" id="IPR002300">
    <property type="entry name" value="aa-tRNA-synth_Ia"/>
</dbReference>
<feature type="domain" description="Methionyl/Valyl/Leucyl/Isoleucyl-tRNA synthetase anticodon-binding" evidence="11">
    <location>
        <begin position="753"/>
        <end position="898"/>
    </location>
</feature>
<keyword evidence="4 9" id="KW-0547">Nucleotide-binding</keyword>
<dbReference type="Gene3D" id="3.40.50.620">
    <property type="entry name" value="HUPs"/>
    <property type="match status" value="2"/>
</dbReference>
<dbReference type="InterPro" id="IPR033705">
    <property type="entry name" value="Anticodon_Ia_Val"/>
</dbReference>
<dbReference type="STRING" id="418985.A0A1V9XXS6"/>
<evidence type="ECO:0000313" key="13">
    <source>
        <dbReference type="Proteomes" id="UP000192247"/>
    </source>
</evidence>
<dbReference type="CDD" id="cd07962">
    <property type="entry name" value="Anticodon_Ia_Val"/>
    <property type="match status" value="1"/>
</dbReference>
<evidence type="ECO:0000256" key="5">
    <source>
        <dbReference type="ARBA" id="ARBA00022840"/>
    </source>
</evidence>
<dbReference type="SUPFAM" id="SSF50677">
    <property type="entry name" value="ValRS/IleRS/LeuRS editing domain"/>
    <property type="match status" value="1"/>
</dbReference>
<dbReference type="EC" id="6.1.1.9" evidence="2"/>
<dbReference type="GO" id="GO:0005829">
    <property type="term" value="C:cytosol"/>
    <property type="evidence" value="ECO:0007669"/>
    <property type="project" value="TreeGrafter"/>
</dbReference>
<evidence type="ECO:0000256" key="8">
    <source>
        <dbReference type="ARBA" id="ARBA00029936"/>
    </source>
</evidence>
<comment type="similarity">
    <text evidence="1 9">Belongs to the class-I aminoacyl-tRNA synthetase family.</text>
</comment>
<dbReference type="PROSITE" id="PS00178">
    <property type="entry name" value="AA_TRNA_LIGASE_I"/>
    <property type="match status" value="1"/>
</dbReference>
<evidence type="ECO:0000256" key="3">
    <source>
        <dbReference type="ARBA" id="ARBA00022598"/>
    </source>
</evidence>
<dbReference type="AlphaFoldDB" id="A0A1V9XXS6"/>
<dbReference type="PANTHER" id="PTHR11946:SF111">
    <property type="entry name" value="VALINE--TRNA LIGASE"/>
    <property type="match status" value="1"/>
</dbReference>
<organism evidence="12 13">
    <name type="scientific">Tropilaelaps mercedesae</name>
    <dbReference type="NCBI Taxonomy" id="418985"/>
    <lineage>
        <taxon>Eukaryota</taxon>
        <taxon>Metazoa</taxon>
        <taxon>Ecdysozoa</taxon>
        <taxon>Arthropoda</taxon>
        <taxon>Chelicerata</taxon>
        <taxon>Arachnida</taxon>
        <taxon>Acari</taxon>
        <taxon>Parasitiformes</taxon>
        <taxon>Mesostigmata</taxon>
        <taxon>Gamasina</taxon>
        <taxon>Dermanyssoidea</taxon>
        <taxon>Laelapidae</taxon>
        <taxon>Tropilaelaps</taxon>
    </lineage>
</organism>
<dbReference type="Pfam" id="PF00133">
    <property type="entry name" value="tRNA-synt_1"/>
    <property type="match status" value="1"/>
</dbReference>
<dbReference type="PRINTS" id="PR00986">
    <property type="entry name" value="TRNASYNTHVAL"/>
</dbReference>
<sequence length="938" mass="107328">MILEVSNQYRSTMAVHGICQRYFRRKHALLQHHRPCKGTLVTSTKDNNFRKFVSPKLENIYDSERVEEGWAREWAETESKNSKKLRLEDCHQNENKQNNVFRMVLPPPNITGDLHLGHAMTVAIQDSICRYRRLKGDSVVWIPGTDHAGIATQVVLERKIAKEAESVDLPFSSCKGHLDMKNRDHRLKVAAEWKSEKEANIYNQLSRMGASLSWERKLFTLDDTMNPKVSEAFVRLYQRGMIYRGNRLVNWCPALQSTLSDIEVDHIQVQPNQILEGVNVGCMYSFAYPIYEASGAKGEVIVSTGRLETMLADVAVAVHPQDDRYSHLEHLKTLLEHPLTGRKLLLIKDSNVDMKKGTGALKLTPAYSIVDWEICRRHQVLDLIECFDDQGRLTPEGYRGDDKATATAKIRAKLDKLGLYRGSIAVARSIPVCSRTGTLVDQRLKPQWYLRCDDLASRALAEVESGRVQMIPEYHAKVWKNWLNNAQDWCISRQLWWGHRIPAYKLPSSLDKADSWIITNDHKKAISSGAAQDSDVLDTWFSSALYPLVAFGWPTIARPPPLDIIETGCDILYFWLARIMMVSLALTEQTPFKKVVLHGMLRDIQGRKMSKSLGNAIDPLHIIKGAPLQRLQDEATLSIPYTEALFARGYLTSKQKDYAQQQTTKLFPQGVTRCGADALKIALLRCDIQKENISFDVQQCITARNLCNKIWQGVRFYSQAATAIHPKRSDPNVTRISDFLDGAPSSATFDEFDRWILARLHKTQESVKQSCEEFRTPLSINELHKFWLSDFCDVYIEVVKPDVWNVTPCLARRVSVLREVIKTYLVIASPFIPHLTEEIYHKLQLMGGLSREECSSIHHQRWPTTTEQWRDDDVERSTTLFFNALRNIRMVKQREGLLQALKALKGFQLDEKKTKIAHLLCKIKPEQIQKLIESKQIA</sequence>
<evidence type="ECO:0000256" key="6">
    <source>
        <dbReference type="ARBA" id="ARBA00022917"/>
    </source>
</evidence>
<dbReference type="EMBL" id="MNPL01002494">
    <property type="protein sequence ID" value="OQR78223.1"/>
    <property type="molecule type" value="Genomic_DNA"/>
</dbReference>